<keyword evidence="1" id="KW-0863">Zinc-finger</keyword>
<dbReference type="PANTHER" id="PTHR28498">
    <property type="entry name" value="ZINC FINGER SWIM DOMAIN-CONTAINING PROTEIN 7"/>
    <property type="match status" value="1"/>
</dbReference>
<feature type="domain" description="SWIM-type" evidence="2">
    <location>
        <begin position="65"/>
        <end position="103"/>
    </location>
</feature>
<keyword evidence="4" id="KW-1185">Reference proteome</keyword>
<evidence type="ECO:0000259" key="2">
    <source>
        <dbReference type="PROSITE" id="PS50966"/>
    </source>
</evidence>
<dbReference type="GO" id="GO:0000724">
    <property type="term" value="P:double-strand break repair via homologous recombination"/>
    <property type="evidence" value="ECO:0007669"/>
    <property type="project" value="TreeGrafter"/>
</dbReference>
<comment type="caution">
    <text evidence="3">The sequence shown here is derived from an EMBL/GenBank/DDBJ whole genome shotgun (WGS) entry which is preliminary data.</text>
</comment>
<dbReference type="Pfam" id="PF04434">
    <property type="entry name" value="SWIM"/>
    <property type="match status" value="1"/>
</dbReference>
<dbReference type="InterPro" id="IPR007527">
    <property type="entry name" value="Znf_SWIM"/>
</dbReference>
<reference evidence="3 4" key="1">
    <citation type="submission" date="2024-01" db="EMBL/GenBank/DDBJ databases">
        <title>The genome of the rayed Mediterranean limpet Patella caerulea (Linnaeus, 1758).</title>
        <authorList>
            <person name="Anh-Thu Weber A."/>
            <person name="Halstead-Nussloch G."/>
        </authorList>
    </citation>
    <scope>NUCLEOTIDE SEQUENCE [LARGE SCALE GENOMIC DNA]</scope>
    <source>
        <strain evidence="3">AATW-2023a</strain>
        <tissue evidence="3">Whole specimen</tissue>
    </source>
</reference>
<dbReference type="Proteomes" id="UP001347796">
    <property type="component" value="Unassembled WGS sequence"/>
</dbReference>
<dbReference type="PROSITE" id="PS50966">
    <property type="entry name" value="ZF_SWIM"/>
    <property type="match status" value="1"/>
</dbReference>
<dbReference type="GO" id="GO:0008270">
    <property type="term" value="F:zinc ion binding"/>
    <property type="evidence" value="ECO:0007669"/>
    <property type="project" value="UniProtKB-KW"/>
</dbReference>
<protein>
    <recommendedName>
        <fullName evidence="2">SWIM-type domain-containing protein</fullName>
    </recommendedName>
</protein>
<gene>
    <name evidence="3" type="ORF">SNE40_003179</name>
</gene>
<proteinExistence type="predicted"/>
<evidence type="ECO:0000313" key="3">
    <source>
        <dbReference type="EMBL" id="KAK6191512.1"/>
    </source>
</evidence>
<evidence type="ECO:0000256" key="1">
    <source>
        <dbReference type="PROSITE-ProRule" id="PRU00325"/>
    </source>
</evidence>
<dbReference type="EMBL" id="JAZGQO010000002">
    <property type="protein sequence ID" value="KAK6191512.1"/>
    <property type="molecule type" value="Genomic_DNA"/>
</dbReference>
<keyword evidence="1" id="KW-0479">Metal-binding</keyword>
<organism evidence="3 4">
    <name type="scientific">Patella caerulea</name>
    <name type="common">Rayed Mediterranean limpet</name>
    <dbReference type="NCBI Taxonomy" id="87958"/>
    <lineage>
        <taxon>Eukaryota</taxon>
        <taxon>Metazoa</taxon>
        <taxon>Spiralia</taxon>
        <taxon>Lophotrochozoa</taxon>
        <taxon>Mollusca</taxon>
        <taxon>Gastropoda</taxon>
        <taxon>Patellogastropoda</taxon>
        <taxon>Patelloidea</taxon>
        <taxon>Patellidae</taxon>
        <taxon>Patella</taxon>
    </lineage>
</organism>
<evidence type="ECO:0000313" key="4">
    <source>
        <dbReference type="Proteomes" id="UP001347796"/>
    </source>
</evidence>
<accession>A0AAN8K7H1</accession>
<dbReference type="PANTHER" id="PTHR28498:SF1">
    <property type="entry name" value="ZINC FINGER SWIM DOMAIN-CONTAINING PROTEIN 7"/>
    <property type="match status" value="1"/>
</dbReference>
<keyword evidence="1" id="KW-0862">Zinc</keyword>
<sequence>MKEVRKVYREHGKLTDEILSALQFVYQTPLLPALELIDNESVTLITSSNGRQVYQVVGSAGTRYYTCFTSSKYCSCPAYRFSVLKKEDYIMCKHVLAIALCKAMDLLKTNEISDKELSTIIQELE</sequence>
<dbReference type="GO" id="GO:0097196">
    <property type="term" value="C:Shu complex"/>
    <property type="evidence" value="ECO:0007669"/>
    <property type="project" value="TreeGrafter"/>
</dbReference>
<name>A0AAN8K7H1_PATCE</name>
<dbReference type="AlphaFoldDB" id="A0AAN8K7H1"/>